<dbReference type="Pfam" id="PF00005">
    <property type="entry name" value="ABC_tran"/>
    <property type="match status" value="1"/>
</dbReference>
<keyword evidence="3" id="KW-1003">Cell membrane</keyword>
<dbReference type="InterPro" id="IPR003593">
    <property type="entry name" value="AAA+_ATPase"/>
</dbReference>
<evidence type="ECO:0000256" key="10">
    <source>
        <dbReference type="SAM" id="Phobius"/>
    </source>
</evidence>
<keyword evidence="8 10" id="KW-0472">Membrane</keyword>
<dbReference type="PANTHER" id="PTHR24221">
    <property type="entry name" value="ATP-BINDING CASSETTE SUB-FAMILY B"/>
    <property type="match status" value="1"/>
</dbReference>
<dbReference type="EMBL" id="LVKK01000058">
    <property type="protein sequence ID" value="OAG38270.1"/>
    <property type="molecule type" value="Genomic_DNA"/>
</dbReference>
<dbReference type="InterPro" id="IPR039421">
    <property type="entry name" value="Type_1_exporter"/>
</dbReference>
<evidence type="ECO:0000256" key="6">
    <source>
        <dbReference type="ARBA" id="ARBA00022840"/>
    </source>
</evidence>
<dbReference type="InterPro" id="IPR003439">
    <property type="entry name" value="ABC_transporter-like_ATP-bd"/>
</dbReference>
<keyword evidence="6" id="KW-0067">ATP-binding</keyword>
<evidence type="ECO:0000256" key="9">
    <source>
        <dbReference type="ARBA" id="ARBA00024363"/>
    </source>
</evidence>
<dbReference type="PROSITE" id="PS00211">
    <property type="entry name" value="ABC_TRANSPORTER_1"/>
    <property type="match status" value="1"/>
</dbReference>
<dbReference type="GeneID" id="34602650"/>
<reference evidence="12 13" key="1">
    <citation type="submission" date="2016-03" db="EMBL/GenBank/DDBJ databases">
        <title>Draft genome sequence of the Fonsecaea monophora CBS 269.37.</title>
        <authorList>
            <person name="Bombassaro A."/>
            <person name="Vinicius W.A."/>
            <person name="De Hoog S."/>
            <person name="Sun J."/>
            <person name="Souza E.M."/>
            <person name="Raittz R.T."/>
            <person name="Costa F."/>
            <person name="Leao A.C."/>
            <person name="Tadra-Sfeir M.Z."/>
            <person name="Baura V."/>
            <person name="Balsanelli E."/>
            <person name="Pedrosa F.O."/>
            <person name="Moreno L.F."/>
            <person name="Steffens M.B."/>
            <person name="Xi L."/>
            <person name="Bocca A.L."/>
            <person name="Felipe M.S."/>
            <person name="Teixeira M."/>
            <person name="Telles Filho F.Q."/>
            <person name="Azevedo C.M."/>
            <person name="Gomes R."/>
            <person name="Vicente V.A."/>
        </authorList>
    </citation>
    <scope>NUCLEOTIDE SEQUENCE [LARGE SCALE GENOMIC DNA]</scope>
    <source>
        <strain evidence="12 13">CBS 269.37</strain>
    </source>
</reference>
<evidence type="ECO:0000256" key="5">
    <source>
        <dbReference type="ARBA" id="ARBA00022741"/>
    </source>
</evidence>
<name>A0A177F435_9EURO</name>
<feature type="domain" description="ABC transporter" evidence="11">
    <location>
        <begin position="233"/>
        <end position="470"/>
    </location>
</feature>
<feature type="transmembrane region" description="Helical" evidence="10">
    <location>
        <begin position="7"/>
        <end position="29"/>
    </location>
</feature>
<keyword evidence="2" id="KW-0813">Transport</keyword>
<evidence type="ECO:0000259" key="11">
    <source>
        <dbReference type="PROSITE" id="PS50893"/>
    </source>
</evidence>
<dbReference type="InterPro" id="IPR036640">
    <property type="entry name" value="ABC1_TM_sf"/>
</dbReference>
<dbReference type="SMART" id="SM00382">
    <property type="entry name" value="AAA"/>
    <property type="match status" value="1"/>
</dbReference>
<gene>
    <name evidence="12" type="ORF">AYO21_07496</name>
</gene>
<evidence type="ECO:0000313" key="13">
    <source>
        <dbReference type="Proteomes" id="UP000077002"/>
    </source>
</evidence>
<dbReference type="OrthoDB" id="4161646at2759"/>
<dbReference type="RefSeq" id="XP_022510222.1">
    <property type="nucleotide sequence ID" value="XM_022657451.1"/>
</dbReference>
<dbReference type="Proteomes" id="UP000077002">
    <property type="component" value="Unassembled WGS sequence"/>
</dbReference>
<dbReference type="InterPro" id="IPR017871">
    <property type="entry name" value="ABC_transporter-like_CS"/>
</dbReference>
<keyword evidence="5" id="KW-0547">Nucleotide-binding</keyword>
<organism evidence="12 13">
    <name type="scientific">Fonsecaea monophora</name>
    <dbReference type="NCBI Taxonomy" id="254056"/>
    <lineage>
        <taxon>Eukaryota</taxon>
        <taxon>Fungi</taxon>
        <taxon>Dikarya</taxon>
        <taxon>Ascomycota</taxon>
        <taxon>Pezizomycotina</taxon>
        <taxon>Eurotiomycetes</taxon>
        <taxon>Chaetothyriomycetidae</taxon>
        <taxon>Chaetothyriales</taxon>
        <taxon>Herpotrichiellaceae</taxon>
        <taxon>Fonsecaea</taxon>
    </lineage>
</organism>
<sequence length="489" mass="52801">MKVRIVYAIIILGLETLLSLCVPYVQGAFAQSVVQAYTAQHLGPVWKPLALVVVVQFANSSSGLLAVRALLWAKFKLGRKAKVCKLVYEHLMKHEVAFHNSTDPTDISTRSLKKATSATVLSLYGPQVSFVLGAVSAVDLLLVLWVNRTRTVTVDRGSNLLPSFGAFAATTLVIVRGLQTGDHTVAPVVAFGGYMALAKAPMWHLTRIREHITEDLRKYGPKNLNLDVGGGTIEFKNVTFGYPSAANGPGNKAILKDLSLVVDSGQTTAHVGPSGCGKSTIINLVKWSYDPDKGTLHIDGQDIKELQKGELSKHISVMAQTRYLFNHTFSHNIKYGRPDATETELHDAADRAGIHDTVNTLPETYEGIVGEGGGYLSGGEKQRVALARTLLHDAPVLIFDEATSALDADTEAHVKESIKSNKTTVAIAHRLSTIMGADTIVVMKTGEDGCGEVAEKGTHRQLIQRNAIYAGLWRNQTGEDKADMAKGGK</sequence>
<comment type="caution">
    <text evidence="12">The sequence shown here is derived from an EMBL/GenBank/DDBJ whole genome shotgun (WGS) entry which is preliminary data.</text>
</comment>
<dbReference type="PANTHER" id="PTHR24221:SF654">
    <property type="entry name" value="ATP-BINDING CASSETTE SUB-FAMILY B MEMBER 6"/>
    <property type="match status" value="1"/>
</dbReference>
<proteinExistence type="inferred from homology"/>
<dbReference type="Gene3D" id="3.40.50.300">
    <property type="entry name" value="P-loop containing nucleotide triphosphate hydrolases"/>
    <property type="match status" value="1"/>
</dbReference>
<evidence type="ECO:0000256" key="7">
    <source>
        <dbReference type="ARBA" id="ARBA00022989"/>
    </source>
</evidence>
<accession>A0A177F435</accession>
<dbReference type="GO" id="GO:0042626">
    <property type="term" value="F:ATPase-coupled transmembrane transporter activity"/>
    <property type="evidence" value="ECO:0007669"/>
    <property type="project" value="TreeGrafter"/>
</dbReference>
<comment type="similarity">
    <text evidence="9">Belongs to the ABC transporter superfamily. ABCB family. Heavy Metal importer (TC 3.A.1.210) subfamily.</text>
</comment>
<evidence type="ECO:0000256" key="1">
    <source>
        <dbReference type="ARBA" id="ARBA00004651"/>
    </source>
</evidence>
<evidence type="ECO:0000256" key="8">
    <source>
        <dbReference type="ARBA" id="ARBA00023136"/>
    </source>
</evidence>
<evidence type="ECO:0000256" key="3">
    <source>
        <dbReference type="ARBA" id="ARBA00022475"/>
    </source>
</evidence>
<dbReference type="GO" id="GO:0005886">
    <property type="term" value="C:plasma membrane"/>
    <property type="evidence" value="ECO:0007669"/>
    <property type="project" value="UniProtKB-SubCell"/>
</dbReference>
<evidence type="ECO:0000256" key="2">
    <source>
        <dbReference type="ARBA" id="ARBA00022448"/>
    </source>
</evidence>
<dbReference type="SUPFAM" id="SSF90123">
    <property type="entry name" value="ABC transporter transmembrane region"/>
    <property type="match status" value="1"/>
</dbReference>
<protein>
    <recommendedName>
        <fullName evidence="11">ABC transporter domain-containing protein</fullName>
    </recommendedName>
</protein>
<dbReference type="GO" id="GO:0005524">
    <property type="term" value="F:ATP binding"/>
    <property type="evidence" value="ECO:0007669"/>
    <property type="project" value="UniProtKB-KW"/>
</dbReference>
<keyword evidence="4 10" id="KW-0812">Transmembrane</keyword>
<dbReference type="InterPro" id="IPR027417">
    <property type="entry name" value="P-loop_NTPase"/>
</dbReference>
<dbReference type="Gene3D" id="1.20.1560.10">
    <property type="entry name" value="ABC transporter type 1, transmembrane domain"/>
    <property type="match status" value="1"/>
</dbReference>
<dbReference type="GO" id="GO:0016887">
    <property type="term" value="F:ATP hydrolysis activity"/>
    <property type="evidence" value="ECO:0007669"/>
    <property type="project" value="InterPro"/>
</dbReference>
<feature type="transmembrane region" description="Helical" evidence="10">
    <location>
        <begin position="120"/>
        <end position="146"/>
    </location>
</feature>
<dbReference type="FunFam" id="3.40.50.300:FF:000221">
    <property type="entry name" value="Multidrug ABC transporter ATP-binding protein"/>
    <property type="match status" value="1"/>
</dbReference>
<keyword evidence="13" id="KW-1185">Reference proteome</keyword>
<feature type="transmembrane region" description="Helical" evidence="10">
    <location>
        <begin position="49"/>
        <end position="71"/>
    </location>
</feature>
<keyword evidence="7 10" id="KW-1133">Transmembrane helix</keyword>
<evidence type="ECO:0000256" key="4">
    <source>
        <dbReference type="ARBA" id="ARBA00022692"/>
    </source>
</evidence>
<evidence type="ECO:0000313" key="12">
    <source>
        <dbReference type="EMBL" id="OAG38270.1"/>
    </source>
</evidence>
<dbReference type="SUPFAM" id="SSF52540">
    <property type="entry name" value="P-loop containing nucleoside triphosphate hydrolases"/>
    <property type="match status" value="1"/>
</dbReference>
<comment type="subcellular location">
    <subcellularLocation>
        <location evidence="1">Cell membrane</location>
        <topology evidence="1">Multi-pass membrane protein</topology>
    </subcellularLocation>
</comment>
<dbReference type="PROSITE" id="PS50893">
    <property type="entry name" value="ABC_TRANSPORTER_2"/>
    <property type="match status" value="1"/>
</dbReference>
<dbReference type="AlphaFoldDB" id="A0A177F435"/>